<evidence type="ECO:0000256" key="2">
    <source>
        <dbReference type="ARBA" id="ARBA00004555"/>
    </source>
</evidence>
<dbReference type="Gene3D" id="1.20.58.150">
    <property type="entry name" value="ANTH domain"/>
    <property type="match status" value="1"/>
</dbReference>
<dbReference type="Proteomes" id="UP001141806">
    <property type="component" value="Unassembled WGS sequence"/>
</dbReference>
<dbReference type="PANTHER" id="PTHR22951">
    <property type="entry name" value="CLATHRIN ASSEMBLY PROTEIN"/>
    <property type="match status" value="1"/>
</dbReference>
<evidence type="ECO:0000256" key="3">
    <source>
        <dbReference type="ARBA" id="ARBA00004600"/>
    </source>
</evidence>
<keyword evidence="8" id="KW-0968">Cytoplasmic vesicle</keyword>
<gene>
    <name evidence="11" type="ORF">NE237_033103</name>
</gene>
<evidence type="ECO:0000256" key="4">
    <source>
        <dbReference type="ARBA" id="ARBA00022583"/>
    </source>
</evidence>
<sequence>MPSKLKKAIGAVKDQTSLGLALVVNNNSVTLDIAVLKATTHDAIPVEEKYVNEVLLLTSSSKQNAAACAQAIARRIGRTRNWIVALKSLMLVLRIFQDGDPYFPREVLHAMKGGAKILNLSSFRDDSNSSPWDYTAFIRTFALYLDERLECFLLGKLNRRAVYKEPNNHQRGGSRRRNEPVCDMKPPMLLDRISYWQRLLDRAIATRPTGGVKSNRLVQISLYSIVRESFDLYRDISDGLTLLLDSFFHLQYQSCVDAFQACIKASKQFEELSVFYTTCKNIGVGRTSEYPSVQKISDELIDALREFLKDQSSFSPGNHPRPPMHPAPPLLLPAPVPPSEHPNGGFAARFYDRRLSLEDLFSVVDAGANLAISTGQDRFGKQFSTKARSCFSVSPPVDHERRVSRGLDIVPFDQDQQPSVSETAVEQDQPGKQSLLDDLMDSNTKNEAAMDQTGMVSAGQDLVLFDDDDQQQSVSGAEAAPANGGGKEGWELMLVETANGMVVTSSSSPQEAFSQPSFLGSLYNQAPVHHVQQSSYNPFLQDTDGISDTSAIDLFGSETGLSSLPTFRATPTFCAQKSEDSTASAWQVENDPFAPWPPPQTDQILCDSTNQQQHFLHEQQLWLQNQNKIIARLANMT</sequence>
<dbReference type="GO" id="GO:0005905">
    <property type="term" value="C:clathrin-coated pit"/>
    <property type="evidence" value="ECO:0007669"/>
    <property type="project" value="UniProtKB-SubCell"/>
</dbReference>
<proteinExistence type="predicted"/>
<evidence type="ECO:0000313" key="12">
    <source>
        <dbReference type="Proteomes" id="UP001141806"/>
    </source>
</evidence>
<dbReference type="InterPro" id="IPR048050">
    <property type="entry name" value="ANTH_N_plant"/>
</dbReference>
<dbReference type="SUPFAM" id="SSF48464">
    <property type="entry name" value="ENTH/VHS domain"/>
    <property type="match status" value="1"/>
</dbReference>
<dbReference type="InterPro" id="IPR013809">
    <property type="entry name" value="ENTH"/>
</dbReference>
<comment type="caution">
    <text evidence="11">The sequence shown here is derived from an EMBL/GenBank/DDBJ whole genome shotgun (WGS) entry which is preliminary data.</text>
</comment>
<dbReference type="GO" id="GO:0005546">
    <property type="term" value="F:phosphatidylinositol-4,5-bisphosphate binding"/>
    <property type="evidence" value="ECO:0007669"/>
    <property type="project" value="TreeGrafter"/>
</dbReference>
<protein>
    <recommendedName>
        <fullName evidence="10">ENTH domain-containing protein</fullName>
    </recommendedName>
</protein>
<evidence type="ECO:0000256" key="7">
    <source>
        <dbReference type="ARBA" id="ARBA00023176"/>
    </source>
</evidence>
<dbReference type="Gene3D" id="1.25.40.90">
    <property type="match status" value="1"/>
</dbReference>
<dbReference type="GO" id="GO:0006900">
    <property type="term" value="P:vesicle budding from membrane"/>
    <property type="evidence" value="ECO:0007669"/>
    <property type="project" value="TreeGrafter"/>
</dbReference>
<keyword evidence="6" id="KW-0472">Membrane</keyword>
<dbReference type="InterPro" id="IPR045192">
    <property type="entry name" value="AP180-like"/>
</dbReference>
<evidence type="ECO:0000256" key="1">
    <source>
        <dbReference type="ARBA" id="ARBA00004132"/>
    </source>
</evidence>
<dbReference type="GO" id="GO:0072583">
    <property type="term" value="P:clathrin-dependent endocytosis"/>
    <property type="evidence" value="ECO:0007669"/>
    <property type="project" value="InterPro"/>
</dbReference>
<evidence type="ECO:0000256" key="5">
    <source>
        <dbReference type="ARBA" id="ARBA00023034"/>
    </source>
</evidence>
<dbReference type="GO" id="GO:0030136">
    <property type="term" value="C:clathrin-coated vesicle"/>
    <property type="evidence" value="ECO:0007669"/>
    <property type="project" value="UniProtKB-SubCell"/>
</dbReference>
<dbReference type="Pfam" id="PF07651">
    <property type="entry name" value="ANTH"/>
    <property type="match status" value="1"/>
</dbReference>
<evidence type="ECO:0000259" key="10">
    <source>
        <dbReference type="PROSITE" id="PS50942"/>
    </source>
</evidence>
<dbReference type="OrthoDB" id="44015at2759"/>
<dbReference type="GO" id="GO:0005794">
    <property type="term" value="C:Golgi apparatus"/>
    <property type="evidence" value="ECO:0007669"/>
    <property type="project" value="UniProtKB-SubCell"/>
</dbReference>
<keyword evidence="12" id="KW-1185">Reference proteome</keyword>
<dbReference type="GO" id="GO:0005545">
    <property type="term" value="F:1-phosphatidylinositol binding"/>
    <property type="evidence" value="ECO:0007669"/>
    <property type="project" value="InterPro"/>
</dbReference>
<name>A0A9Q0L683_9MAGN</name>
<dbReference type="SMART" id="SM00273">
    <property type="entry name" value="ENTH"/>
    <property type="match status" value="1"/>
</dbReference>
<dbReference type="FunFam" id="1.25.40.90:FF:000019">
    <property type="entry name" value="Clathrin coat assembly protein"/>
    <property type="match status" value="1"/>
</dbReference>
<dbReference type="GO" id="GO:0000149">
    <property type="term" value="F:SNARE binding"/>
    <property type="evidence" value="ECO:0007669"/>
    <property type="project" value="TreeGrafter"/>
</dbReference>
<keyword evidence="4" id="KW-0254">Endocytosis</keyword>
<keyword evidence="7" id="KW-0168">Coated pit</keyword>
<evidence type="ECO:0000313" key="11">
    <source>
        <dbReference type="EMBL" id="KAJ4982266.1"/>
    </source>
</evidence>
<dbReference type="GO" id="GO:0032050">
    <property type="term" value="F:clathrin heavy chain binding"/>
    <property type="evidence" value="ECO:0007669"/>
    <property type="project" value="TreeGrafter"/>
</dbReference>
<feature type="region of interest" description="Disordered" evidence="9">
    <location>
        <begin position="412"/>
        <end position="432"/>
    </location>
</feature>
<evidence type="ECO:0000256" key="6">
    <source>
        <dbReference type="ARBA" id="ARBA00023136"/>
    </source>
</evidence>
<feature type="compositionally biased region" description="Polar residues" evidence="9">
    <location>
        <begin position="414"/>
        <end position="432"/>
    </location>
</feature>
<dbReference type="PANTHER" id="PTHR22951:SF75">
    <property type="entry name" value="CLATHRIN COAT ASSEMBLY PROTEIN AP180"/>
    <property type="match status" value="1"/>
</dbReference>
<reference evidence="11" key="1">
    <citation type="journal article" date="2023" name="Plant J.">
        <title>The genome of the king protea, Protea cynaroides.</title>
        <authorList>
            <person name="Chang J."/>
            <person name="Duong T.A."/>
            <person name="Schoeman C."/>
            <person name="Ma X."/>
            <person name="Roodt D."/>
            <person name="Barker N."/>
            <person name="Li Z."/>
            <person name="Van de Peer Y."/>
            <person name="Mizrachi E."/>
        </authorList>
    </citation>
    <scope>NUCLEOTIDE SEQUENCE</scope>
    <source>
        <tissue evidence="11">Young leaves</tissue>
    </source>
</reference>
<dbReference type="EMBL" id="JAMYWD010000001">
    <property type="protein sequence ID" value="KAJ4982266.1"/>
    <property type="molecule type" value="Genomic_DNA"/>
</dbReference>
<dbReference type="InterPro" id="IPR011417">
    <property type="entry name" value="ANTH_dom"/>
</dbReference>
<dbReference type="PROSITE" id="PS50942">
    <property type="entry name" value="ENTH"/>
    <property type="match status" value="1"/>
</dbReference>
<dbReference type="InterPro" id="IPR008942">
    <property type="entry name" value="ENTH_VHS"/>
</dbReference>
<keyword evidence="5" id="KW-0333">Golgi apparatus</keyword>
<evidence type="ECO:0000256" key="9">
    <source>
        <dbReference type="SAM" id="MobiDB-lite"/>
    </source>
</evidence>
<feature type="domain" description="ENTH" evidence="10">
    <location>
        <begin position="23"/>
        <end position="159"/>
    </location>
</feature>
<dbReference type="GO" id="GO:0048268">
    <property type="term" value="P:clathrin coat assembly"/>
    <property type="evidence" value="ECO:0007669"/>
    <property type="project" value="InterPro"/>
</dbReference>
<comment type="subcellular location">
    <subcellularLocation>
        <location evidence="1">Cytoplasmic vesicle</location>
        <location evidence="1">Clathrin-coated vesicle</location>
    </subcellularLocation>
    <subcellularLocation>
        <location evidence="2">Golgi apparatus</location>
    </subcellularLocation>
    <subcellularLocation>
        <location evidence="3">Membrane</location>
        <location evidence="3">Clathrin-coated pit</location>
    </subcellularLocation>
</comment>
<dbReference type="AlphaFoldDB" id="A0A9Q0L683"/>
<dbReference type="InterPro" id="IPR014712">
    <property type="entry name" value="ANTH_dom_sf"/>
</dbReference>
<dbReference type="FunFam" id="1.20.58.150:FF:000005">
    <property type="entry name" value="putative clathrin assembly protein At2g25430"/>
    <property type="match status" value="1"/>
</dbReference>
<dbReference type="CDD" id="cd16987">
    <property type="entry name" value="ANTH_N_AP180_plant"/>
    <property type="match status" value="1"/>
</dbReference>
<evidence type="ECO:0000256" key="8">
    <source>
        <dbReference type="ARBA" id="ARBA00023329"/>
    </source>
</evidence>
<organism evidence="11 12">
    <name type="scientific">Protea cynaroides</name>
    <dbReference type="NCBI Taxonomy" id="273540"/>
    <lineage>
        <taxon>Eukaryota</taxon>
        <taxon>Viridiplantae</taxon>
        <taxon>Streptophyta</taxon>
        <taxon>Embryophyta</taxon>
        <taxon>Tracheophyta</taxon>
        <taxon>Spermatophyta</taxon>
        <taxon>Magnoliopsida</taxon>
        <taxon>Proteales</taxon>
        <taxon>Proteaceae</taxon>
        <taxon>Protea</taxon>
    </lineage>
</organism>
<accession>A0A9Q0L683</accession>
<dbReference type="SUPFAM" id="SSF89009">
    <property type="entry name" value="GAT-like domain"/>
    <property type="match status" value="1"/>
</dbReference>